<proteinExistence type="predicted"/>
<dbReference type="InterPro" id="IPR029063">
    <property type="entry name" value="SAM-dependent_MTases_sf"/>
</dbReference>
<sequence>MKLLKQLAVIVATVMCAGASQAAENPGYEFDPGRSQGGTGKFYMGREISGVMGHQAAGWLEREQRTHEEMPDEVVANMGLEPDHVVADIGAGTGYFSFRMAPLVPDGKVLATDIQPEMLALLEQRKAELGIGNVEPVLGQIDDPGLPENAVDVVLLVDAYHEFSHPFEMMDGINDALKPGGRVILLEYRAEDDSVPIRPLHKMSEEQVVREMSVFGLHWDDTLDFLPWQHMMIFSKPE</sequence>
<evidence type="ECO:0000313" key="2">
    <source>
        <dbReference type="EMBL" id="KKO11505.1"/>
    </source>
</evidence>
<comment type="caution">
    <text evidence="2">The sequence shown here is derived from an EMBL/GenBank/DDBJ whole genome shotgun (WGS) entry which is preliminary data.</text>
</comment>
<evidence type="ECO:0000259" key="1">
    <source>
        <dbReference type="Pfam" id="PF13847"/>
    </source>
</evidence>
<feature type="domain" description="Methyltransferase" evidence="1">
    <location>
        <begin position="83"/>
        <end position="208"/>
    </location>
</feature>
<dbReference type="AlphaFoldDB" id="A0A0F9W594"/>
<dbReference type="CDD" id="cd02440">
    <property type="entry name" value="AdoMet_MTases"/>
    <property type="match status" value="1"/>
</dbReference>
<protein>
    <recommendedName>
        <fullName evidence="1">Methyltransferase domain-containing protein</fullName>
    </recommendedName>
</protein>
<accession>A0A0F9W594</accession>
<name>A0A0F9W594_9ZZZZ</name>
<dbReference type="PANTHER" id="PTHR43591">
    <property type="entry name" value="METHYLTRANSFERASE"/>
    <property type="match status" value="1"/>
</dbReference>
<dbReference type="Gene3D" id="3.40.50.150">
    <property type="entry name" value="Vaccinia Virus protein VP39"/>
    <property type="match status" value="1"/>
</dbReference>
<dbReference type="Pfam" id="PF13847">
    <property type="entry name" value="Methyltransf_31"/>
    <property type="match status" value="1"/>
</dbReference>
<reference evidence="2" key="1">
    <citation type="journal article" date="2015" name="Nature">
        <title>Complex archaea that bridge the gap between prokaryotes and eukaryotes.</title>
        <authorList>
            <person name="Spang A."/>
            <person name="Saw J.H."/>
            <person name="Jorgensen S.L."/>
            <person name="Zaremba-Niedzwiedzka K."/>
            <person name="Martijn J."/>
            <person name="Lind A.E."/>
            <person name="van Eijk R."/>
            <person name="Schleper C."/>
            <person name="Guy L."/>
            <person name="Ettema T.J."/>
        </authorList>
    </citation>
    <scope>NUCLEOTIDE SEQUENCE</scope>
</reference>
<dbReference type="EMBL" id="LAZR01000002">
    <property type="protein sequence ID" value="KKO11505.1"/>
    <property type="molecule type" value="Genomic_DNA"/>
</dbReference>
<dbReference type="InterPro" id="IPR025714">
    <property type="entry name" value="Methyltranfer_dom"/>
</dbReference>
<organism evidence="2">
    <name type="scientific">marine sediment metagenome</name>
    <dbReference type="NCBI Taxonomy" id="412755"/>
    <lineage>
        <taxon>unclassified sequences</taxon>
        <taxon>metagenomes</taxon>
        <taxon>ecological metagenomes</taxon>
    </lineage>
</organism>
<dbReference type="SUPFAM" id="SSF53335">
    <property type="entry name" value="S-adenosyl-L-methionine-dependent methyltransferases"/>
    <property type="match status" value="1"/>
</dbReference>
<gene>
    <name evidence="2" type="ORF">LCGC14_0009980</name>
</gene>